<evidence type="ECO:0000256" key="4">
    <source>
        <dbReference type="ARBA" id="ARBA00023125"/>
    </source>
</evidence>
<dbReference type="GO" id="GO:0000156">
    <property type="term" value="F:phosphorelay response regulator activity"/>
    <property type="evidence" value="ECO:0007669"/>
    <property type="project" value="TreeGrafter"/>
</dbReference>
<dbReference type="InterPro" id="IPR011006">
    <property type="entry name" value="CheY-like_superfamily"/>
</dbReference>
<name>C6BU32_MARSD</name>
<dbReference type="EMBL" id="CP001649">
    <property type="protein sequence ID" value="ACS81741.1"/>
    <property type="molecule type" value="Genomic_DNA"/>
</dbReference>
<dbReference type="CDD" id="cd19937">
    <property type="entry name" value="REC_OmpR_BsPhoP-like"/>
    <property type="match status" value="1"/>
</dbReference>
<evidence type="ECO:0000313" key="10">
    <source>
        <dbReference type="EMBL" id="ACS81741.1"/>
    </source>
</evidence>
<feature type="domain" description="OmpR/PhoB-type" evidence="9">
    <location>
        <begin position="133"/>
        <end position="229"/>
    </location>
</feature>
<dbReference type="FunFam" id="3.40.50.2300:FF:000001">
    <property type="entry name" value="DNA-binding response regulator PhoB"/>
    <property type="match status" value="1"/>
</dbReference>
<dbReference type="InterPro" id="IPR001867">
    <property type="entry name" value="OmpR/PhoB-type_DNA-bd"/>
</dbReference>
<dbReference type="PROSITE" id="PS50110">
    <property type="entry name" value="RESPONSE_REGULATORY"/>
    <property type="match status" value="1"/>
</dbReference>
<dbReference type="CDD" id="cd00383">
    <property type="entry name" value="trans_reg_C"/>
    <property type="match status" value="1"/>
</dbReference>
<keyword evidence="5" id="KW-0804">Transcription</keyword>
<dbReference type="eggNOG" id="COG0745">
    <property type="taxonomic scope" value="Bacteria"/>
</dbReference>
<dbReference type="PANTHER" id="PTHR48111:SF21">
    <property type="entry name" value="DNA-BINDING DUAL MASTER TRANSCRIPTIONAL REGULATOR RPAA"/>
    <property type="match status" value="1"/>
</dbReference>
<dbReference type="InterPro" id="IPR036388">
    <property type="entry name" value="WH-like_DNA-bd_sf"/>
</dbReference>
<evidence type="ECO:0000259" key="9">
    <source>
        <dbReference type="PROSITE" id="PS51755"/>
    </source>
</evidence>
<evidence type="ECO:0000256" key="6">
    <source>
        <dbReference type="PROSITE-ProRule" id="PRU00169"/>
    </source>
</evidence>
<dbReference type="Pfam" id="PF00072">
    <property type="entry name" value="Response_reg"/>
    <property type="match status" value="1"/>
</dbReference>
<evidence type="ECO:0000259" key="8">
    <source>
        <dbReference type="PROSITE" id="PS50110"/>
    </source>
</evidence>
<dbReference type="Proteomes" id="UP000002601">
    <property type="component" value="Chromosome"/>
</dbReference>
<dbReference type="STRING" id="526222.Desal_3695"/>
<dbReference type="SUPFAM" id="SSF46894">
    <property type="entry name" value="C-terminal effector domain of the bipartite response regulators"/>
    <property type="match status" value="1"/>
</dbReference>
<dbReference type="InterPro" id="IPR039420">
    <property type="entry name" value="WalR-like"/>
</dbReference>
<dbReference type="Gene3D" id="6.10.250.690">
    <property type="match status" value="1"/>
</dbReference>
<dbReference type="SMART" id="SM00862">
    <property type="entry name" value="Trans_reg_C"/>
    <property type="match status" value="1"/>
</dbReference>
<keyword evidence="4 7" id="KW-0238">DNA-binding</keyword>
<dbReference type="OrthoDB" id="368799at2"/>
<keyword evidence="11" id="KW-1185">Reference proteome</keyword>
<dbReference type="GO" id="GO:0005829">
    <property type="term" value="C:cytosol"/>
    <property type="evidence" value="ECO:0007669"/>
    <property type="project" value="TreeGrafter"/>
</dbReference>
<dbReference type="PROSITE" id="PS51755">
    <property type="entry name" value="OMPR_PHOB"/>
    <property type="match status" value="1"/>
</dbReference>
<dbReference type="InterPro" id="IPR001789">
    <property type="entry name" value="Sig_transdc_resp-reg_receiver"/>
</dbReference>
<evidence type="ECO:0000313" key="11">
    <source>
        <dbReference type="Proteomes" id="UP000002601"/>
    </source>
</evidence>
<feature type="DNA-binding region" description="OmpR/PhoB-type" evidence="7">
    <location>
        <begin position="133"/>
        <end position="229"/>
    </location>
</feature>
<dbReference type="GO" id="GO:0006355">
    <property type="term" value="P:regulation of DNA-templated transcription"/>
    <property type="evidence" value="ECO:0007669"/>
    <property type="project" value="InterPro"/>
</dbReference>
<dbReference type="GO" id="GO:0032993">
    <property type="term" value="C:protein-DNA complex"/>
    <property type="evidence" value="ECO:0007669"/>
    <property type="project" value="TreeGrafter"/>
</dbReference>
<dbReference type="SUPFAM" id="SSF52172">
    <property type="entry name" value="CheY-like"/>
    <property type="match status" value="1"/>
</dbReference>
<dbReference type="PANTHER" id="PTHR48111">
    <property type="entry name" value="REGULATOR OF RPOS"/>
    <property type="match status" value="1"/>
</dbReference>
<reference evidence="10 11" key="1">
    <citation type="submission" date="2009-06" db="EMBL/GenBank/DDBJ databases">
        <title>Complete sequence of Desulfovibrio salexigens DSM 2638.</title>
        <authorList>
            <consortium name="US DOE Joint Genome Institute"/>
            <person name="Lucas S."/>
            <person name="Copeland A."/>
            <person name="Lapidus A."/>
            <person name="Glavina del Rio T."/>
            <person name="Tice H."/>
            <person name="Bruce D."/>
            <person name="Goodwin L."/>
            <person name="Pitluck S."/>
            <person name="Munk A.C."/>
            <person name="Brettin T."/>
            <person name="Detter J.C."/>
            <person name="Han C."/>
            <person name="Tapia R."/>
            <person name="Larimer F."/>
            <person name="Land M."/>
            <person name="Hauser L."/>
            <person name="Kyrpides N."/>
            <person name="Anderson I."/>
            <person name="Wall J.D."/>
            <person name="Arkin A.P."/>
            <person name="Dehal P."/>
            <person name="Chivian D."/>
            <person name="Giles B."/>
            <person name="Hazen T.C."/>
        </authorList>
    </citation>
    <scope>NUCLEOTIDE SEQUENCE [LARGE SCALE GENOMIC DNA]</scope>
    <source>
        <strain evidence="11">ATCC 14822 / DSM 2638 / NCIMB 8403 / VKM B-1763</strain>
    </source>
</reference>
<dbReference type="InterPro" id="IPR016032">
    <property type="entry name" value="Sig_transdc_resp-reg_C-effctor"/>
</dbReference>
<dbReference type="SMART" id="SM00448">
    <property type="entry name" value="REC"/>
    <property type="match status" value="1"/>
</dbReference>
<gene>
    <name evidence="10" type="ordered locus">Desal_3695</name>
</gene>
<evidence type="ECO:0000256" key="2">
    <source>
        <dbReference type="ARBA" id="ARBA00023012"/>
    </source>
</evidence>
<keyword evidence="3" id="KW-0805">Transcription regulation</keyword>
<evidence type="ECO:0000256" key="3">
    <source>
        <dbReference type="ARBA" id="ARBA00023015"/>
    </source>
</evidence>
<dbReference type="AlphaFoldDB" id="C6BU32"/>
<feature type="domain" description="Response regulatory" evidence="8">
    <location>
        <begin position="5"/>
        <end position="121"/>
    </location>
</feature>
<dbReference type="Gene3D" id="3.40.50.2300">
    <property type="match status" value="1"/>
</dbReference>
<keyword evidence="2" id="KW-0902">Two-component regulatory system</keyword>
<dbReference type="HOGENOM" id="CLU_000445_30_4_7"/>
<evidence type="ECO:0000256" key="5">
    <source>
        <dbReference type="ARBA" id="ARBA00023163"/>
    </source>
</evidence>
<proteinExistence type="predicted"/>
<evidence type="ECO:0000256" key="7">
    <source>
        <dbReference type="PROSITE-ProRule" id="PRU01091"/>
    </source>
</evidence>
<dbReference type="Pfam" id="PF00486">
    <property type="entry name" value="Trans_reg_C"/>
    <property type="match status" value="1"/>
</dbReference>
<accession>C6BU32</accession>
<dbReference type="Gene3D" id="1.10.10.10">
    <property type="entry name" value="Winged helix-like DNA-binding domain superfamily/Winged helix DNA-binding domain"/>
    <property type="match status" value="1"/>
</dbReference>
<dbReference type="KEGG" id="dsa:Desal_3695"/>
<organism evidence="10 11">
    <name type="scientific">Maridesulfovibrio salexigens (strain ATCC 14822 / DSM 2638 / NCIMB 8403 / VKM B-1763)</name>
    <name type="common">Desulfovibrio salexigens</name>
    <dbReference type="NCBI Taxonomy" id="526222"/>
    <lineage>
        <taxon>Bacteria</taxon>
        <taxon>Pseudomonadati</taxon>
        <taxon>Thermodesulfobacteriota</taxon>
        <taxon>Desulfovibrionia</taxon>
        <taxon>Desulfovibrionales</taxon>
        <taxon>Desulfovibrionaceae</taxon>
        <taxon>Maridesulfovibrio</taxon>
    </lineage>
</organism>
<sequence length="230" mass="26303">MSVEKILVVEDHNDTIELLKYNLTSSGYEVVTAMDGHKALDQARKENPDLILLDLMLPGIDGLEVCRRLKQEVATQHIPVIMLTAKGEEVDRVVGLELGVDDYIVKPFSPRELVLRVKAVLRRSTEQPEPRRPGKWSREGLSVDFEAHTVECDGDLVALTATEFKLFSELLQHEGKVRTRDHLLDTVWDTHFEGYSRTVDTHIRRLRQKLGPYADYIETVRGVGYRFKHS</sequence>
<feature type="modified residue" description="4-aspartylphosphate" evidence="6">
    <location>
        <position position="54"/>
    </location>
</feature>
<protein>
    <submittedName>
        <fullName evidence="10">Two component transcriptional regulator, winged helix family</fullName>
    </submittedName>
</protein>
<dbReference type="RefSeq" id="WP_015853557.1">
    <property type="nucleotide sequence ID" value="NC_012881.1"/>
</dbReference>
<dbReference type="GO" id="GO:0000976">
    <property type="term" value="F:transcription cis-regulatory region binding"/>
    <property type="evidence" value="ECO:0007669"/>
    <property type="project" value="TreeGrafter"/>
</dbReference>
<evidence type="ECO:0000256" key="1">
    <source>
        <dbReference type="ARBA" id="ARBA00022553"/>
    </source>
</evidence>
<keyword evidence="1 6" id="KW-0597">Phosphoprotein</keyword>